<feature type="transmembrane region" description="Helical" evidence="8">
    <location>
        <begin position="164"/>
        <end position="187"/>
    </location>
</feature>
<evidence type="ECO:0000256" key="8">
    <source>
        <dbReference type="SAM" id="Phobius"/>
    </source>
</evidence>
<dbReference type="EMBL" id="FNZK01000008">
    <property type="protein sequence ID" value="SEJ47426.1"/>
    <property type="molecule type" value="Genomic_DNA"/>
</dbReference>
<dbReference type="SUPFAM" id="SSF103473">
    <property type="entry name" value="MFS general substrate transporter"/>
    <property type="match status" value="1"/>
</dbReference>
<dbReference type="InterPro" id="IPR020846">
    <property type="entry name" value="MFS_dom"/>
</dbReference>
<dbReference type="STRING" id="84035.SAMN05660742_108115"/>
<evidence type="ECO:0000313" key="11">
    <source>
        <dbReference type="Proteomes" id="UP000199662"/>
    </source>
</evidence>
<comment type="similarity">
    <text evidence="2">Belongs to the major facilitator superfamily.</text>
</comment>
<dbReference type="GO" id="GO:0022857">
    <property type="term" value="F:transmembrane transporter activity"/>
    <property type="evidence" value="ECO:0007669"/>
    <property type="project" value="InterPro"/>
</dbReference>
<feature type="transmembrane region" description="Helical" evidence="8">
    <location>
        <begin position="342"/>
        <end position="365"/>
    </location>
</feature>
<evidence type="ECO:0000256" key="2">
    <source>
        <dbReference type="ARBA" id="ARBA00008335"/>
    </source>
</evidence>
<proteinExistence type="inferred from homology"/>
<keyword evidence="6 8" id="KW-1133">Transmembrane helix</keyword>
<keyword evidence="5 8" id="KW-0812">Transmembrane</keyword>
<evidence type="ECO:0000259" key="9">
    <source>
        <dbReference type="PROSITE" id="PS50850"/>
    </source>
</evidence>
<feature type="transmembrane region" description="Helical" evidence="8">
    <location>
        <begin position="17"/>
        <end position="37"/>
    </location>
</feature>
<keyword evidence="11" id="KW-1185">Reference proteome</keyword>
<feature type="domain" description="Major facilitator superfamily (MFS) profile" evidence="9">
    <location>
        <begin position="15"/>
        <end position="394"/>
    </location>
</feature>
<keyword evidence="3" id="KW-0813">Transport</keyword>
<evidence type="ECO:0000256" key="6">
    <source>
        <dbReference type="ARBA" id="ARBA00022989"/>
    </source>
</evidence>
<dbReference type="Gene3D" id="1.20.1250.20">
    <property type="entry name" value="MFS general substrate transporter like domains"/>
    <property type="match status" value="1"/>
</dbReference>
<dbReference type="AlphaFoldDB" id="A0A1H6Z3V5"/>
<evidence type="ECO:0000256" key="5">
    <source>
        <dbReference type="ARBA" id="ARBA00022692"/>
    </source>
</evidence>
<comment type="subcellular location">
    <subcellularLocation>
        <location evidence="1">Cell membrane</location>
        <topology evidence="1">Multi-pass membrane protein</topology>
    </subcellularLocation>
</comment>
<dbReference type="RefSeq" id="WP_091831242.1">
    <property type="nucleotide sequence ID" value="NZ_FNZK01000008.1"/>
</dbReference>
<evidence type="ECO:0000313" key="10">
    <source>
        <dbReference type="EMBL" id="SEJ47426.1"/>
    </source>
</evidence>
<accession>A0A1H6Z3V5</accession>
<keyword evidence="7 8" id="KW-0472">Membrane</keyword>
<dbReference type="Proteomes" id="UP000199662">
    <property type="component" value="Unassembled WGS sequence"/>
</dbReference>
<protein>
    <submittedName>
        <fullName evidence="10">MFS transporter, YNFM family, putative membrane transport protein</fullName>
    </submittedName>
</protein>
<dbReference type="CDD" id="cd17324">
    <property type="entry name" value="MFS_NepI_like"/>
    <property type="match status" value="1"/>
</dbReference>
<feature type="transmembrane region" description="Helical" evidence="8">
    <location>
        <begin position="284"/>
        <end position="305"/>
    </location>
</feature>
<evidence type="ECO:0000256" key="3">
    <source>
        <dbReference type="ARBA" id="ARBA00022448"/>
    </source>
</evidence>
<reference evidence="11" key="1">
    <citation type="submission" date="2016-10" db="EMBL/GenBank/DDBJ databases">
        <authorList>
            <person name="Varghese N."/>
            <person name="Submissions S."/>
        </authorList>
    </citation>
    <scope>NUCLEOTIDE SEQUENCE [LARGE SCALE GENOMIC DNA]</scope>
    <source>
        <strain evidence="11">DSM 2179</strain>
    </source>
</reference>
<dbReference type="InterPro" id="IPR011701">
    <property type="entry name" value="MFS"/>
</dbReference>
<feature type="transmembrane region" description="Helical" evidence="8">
    <location>
        <begin position="80"/>
        <end position="98"/>
    </location>
</feature>
<feature type="transmembrane region" description="Helical" evidence="8">
    <location>
        <begin position="218"/>
        <end position="239"/>
    </location>
</feature>
<dbReference type="InterPro" id="IPR036259">
    <property type="entry name" value="MFS_trans_sf"/>
</dbReference>
<dbReference type="PANTHER" id="PTHR43271:SF1">
    <property type="entry name" value="INNER MEMBRANE TRANSPORT PROTEIN YNFM"/>
    <property type="match status" value="1"/>
</dbReference>
<feature type="transmembrane region" description="Helical" evidence="8">
    <location>
        <begin position="138"/>
        <end position="158"/>
    </location>
</feature>
<organism evidence="10 11">
    <name type="scientific">Propionispira arboris</name>
    <dbReference type="NCBI Taxonomy" id="84035"/>
    <lineage>
        <taxon>Bacteria</taxon>
        <taxon>Bacillati</taxon>
        <taxon>Bacillota</taxon>
        <taxon>Negativicutes</taxon>
        <taxon>Selenomonadales</taxon>
        <taxon>Selenomonadaceae</taxon>
        <taxon>Propionispira</taxon>
    </lineage>
</organism>
<feature type="transmembrane region" description="Helical" evidence="8">
    <location>
        <begin position="371"/>
        <end position="391"/>
    </location>
</feature>
<keyword evidence="4" id="KW-1003">Cell membrane</keyword>
<dbReference type="GO" id="GO:0005886">
    <property type="term" value="C:plasma membrane"/>
    <property type="evidence" value="ECO:0007669"/>
    <property type="project" value="UniProtKB-SubCell"/>
</dbReference>
<evidence type="ECO:0000256" key="1">
    <source>
        <dbReference type="ARBA" id="ARBA00004651"/>
    </source>
</evidence>
<dbReference type="PANTHER" id="PTHR43271">
    <property type="entry name" value="BLL2771 PROTEIN"/>
    <property type="match status" value="1"/>
</dbReference>
<dbReference type="PROSITE" id="PS50850">
    <property type="entry name" value="MFS"/>
    <property type="match status" value="1"/>
</dbReference>
<feature type="transmembrane region" description="Helical" evidence="8">
    <location>
        <begin position="311"/>
        <end position="330"/>
    </location>
</feature>
<feature type="transmembrane region" description="Helical" evidence="8">
    <location>
        <begin position="49"/>
        <end position="68"/>
    </location>
</feature>
<evidence type="ECO:0000256" key="4">
    <source>
        <dbReference type="ARBA" id="ARBA00022475"/>
    </source>
</evidence>
<sequence>MSQYIVTNSRQYWKTNIALFLGSFVTFALLYCVQPLIPIFSQEFMISPAQASLTVSVATAGLAISMLFMSWLSDKKGRKFIMTIALTGASFCTFLSVLMPNFYFLLLMRTLAGIMLAGFPAIAMAYINEEFEPGHVGLVMGIYVSGNSVGGLLGRLLTSVLTDFFYWQVAIAFLSVLSLLISGWFFLNLPESKHFTVRQQSFSHMIVSLKSHLSNKRLVSLYSIGFIIMGSFVALYNYISYPLMAPPYNFSQTVVGCLFFVYLIGTFSSTFMGNLADRYGNGMILGIGLCCMLLGASLTLAVSIYTKAVGLAVFTFGFFGAHSVASSWVAKSVTTNRSQASALYLLFYYIGSSILGATGGSFLLWRGWTGVVILITGILSLGILINIQLCWQERVQVQQPDHEKI</sequence>
<dbReference type="Pfam" id="PF07690">
    <property type="entry name" value="MFS_1"/>
    <property type="match status" value="2"/>
</dbReference>
<feature type="transmembrane region" description="Helical" evidence="8">
    <location>
        <begin position="104"/>
        <end position="126"/>
    </location>
</feature>
<evidence type="ECO:0000256" key="7">
    <source>
        <dbReference type="ARBA" id="ARBA00023136"/>
    </source>
</evidence>
<feature type="transmembrane region" description="Helical" evidence="8">
    <location>
        <begin position="251"/>
        <end position="272"/>
    </location>
</feature>
<name>A0A1H6Z3V5_9FIRM</name>
<gene>
    <name evidence="10" type="ORF">SAMN05660742_108115</name>
</gene>